<evidence type="ECO:0000256" key="1">
    <source>
        <dbReference type="ARBA" id="ARBA00022553"/>
    </source>
</evidence>
<sequence length="118" mass="13690">MSKKVLVLEDEPYYQEIYRSEIGQHFTLEFADNGEQGLEIVKKQQFDVILVDLIMPIMSGIRFLEELQKLNLQHKPRIIVLTTLDGMTDREDCFARGADEFIVKSETTPDELVEVINE</sequence>
<dbReference type="Proteomes" id="UP000070457">
    <property type="component" value="Unassembled WGS sequence"/>
</dbReference>
<evidence type="ECO:0000256" key="2">
    <source>
        <dbReference type="PROSITE-ProRule" id="PRU00169"/>
    </source>
</evidence>
<dbReference type="InterPro" id="IPR050595">
    <property type="entry name" value="Bact_response_regulator"/>
</dbReference>
<keyword evidence="1 2" id="KW-0597">Phosphoprotein</keyword>
<dbReference type="PANTHER" id="PTHR44591">
    <property type="entry name" value="STRESS RESPONSE REGULATOR PROTEIN 1"/>
    <property type="match status" value="1"/>
</dbReference>
<dbReference type="SMART" id="SM00448">
    <property type="entry name" value="REC"/>
    <property type="match status" value="1"/>
</dbReference>
<dbReference type="STRING" id="1617426.TR69_WS6001000220"/>
<name>A0A136M0C2_9BACT</name>
<accession>A0A136M0C2</accession>
<dbReference type="EMBL" id="JYNZ01000002">
    <property type="protein sequence ID" value="KXK27345.1"/>
    <property type="molecule type" value="Genomic_DNA"/>
</dbReference>
<proteinExistence type="predicted"/>
<dbReference type="Pfam" id="PF00072">
    <property type="entry name" value="Response_reg"/>
    <property type="match status" value="1"/>
</dbReference>
<reference evidence="4 5" key="1">
    <citation type="submission" date="2015-02" db="EMBL/GenBank/DDBJ databases">
        <title>Improved understanding of the partial-nitritation anammox process through 23 genomes representing the majority of the microbial community.</title>
        <authorList>
            <person name="Speth D.R."/>
            <person name="In T Zandt M."/>
            <person name="Guerrero Cruz S."/>
            <person name="Jetten M.S."/>
            <person name="Dutilh B.E."/>
        </authorList>
    </citation>
    <scope>NUCLEOTIDE SEQUENCE [LARGE SCALE GENOMIC DNA]</scope>
    <source>
        <strain evidence="4">OLB20</strain>
    </source>
</reference>
<dbReference type="Gene3D" id="3.40.50.2300">
    <property type="match status" value="1"/>
</dbReference>
<dbReference type="CDD" id="cd00156">
    <property type="entry name" value="REC"/>
    <property type="match status" value="1"/>
</dbReference>
<dbReference type="SUPFAM" id="SSF52172">
    <property type="entry name" value="CheY-like"/>
    <property type="match status" value="1"/>
</dbReference>
<dbReference type="InterPro" id="IPR011006">
    <property type="entry name" value="CheY-like_superfamily"/>
</dbReference>
<dbReference type="GO" id="GO:0000160">
    <property type="term" value="P:phosphorelay signal transduction system"/>
    <property type="evidence" value="ECO:0007669"/>
    <property type="project" value="InterPro"/>
</dbReference>
<protein>
    <submittedName>
        <fullName evidence="4">Transcriptional activator protein CzcR</fullName>
    </submittedName>
</protein>
<evidence type="ECO:0000313" key="4">
    <source>
        <dbReference type="EMBL" id="KXK27345.1"/>
    </source>
</evidence>
<dbReference type="PANTHER" id="PTHR44591:SF3">
    <property type="entry name" value="RESPONSE REGULATORY DOMAIN-CONTAINING PROTEIN"/>
    <property type="match status" value="1"/>
</dbReference>
<dbReference type="InterPro" id="IPR001789">
    <property type="entry name" value="Sig_transdc_resp-reg_receiver"/>
</dbReference>
<evidence type="ECO:0000259" key="3">
    <source>
        <dbReference type="PROSITE" id="PS50110"/>
    </source>
</evidence>
<dbReference type="PROSITE" id="PS50110">
    <property type="entry name" value="RESPONSE_REGULATORY"/>
    <property type="match status" value="1"/>
</dbReference>
<organism evidence="4 5">
    <name type="scientific">candidate division WS6 bacterium OLB20</name>
    <dbReference type="NCBI Taxonomy" id="1617426"/>
    <lineage>
        <taxon>Bacteria</taxon>
        <taxon>Candidatus Dojkabacteria</taxon>
    </lineage>
</organism>
<comment type="caution">
    <text evidence="4">The sequence shown here is derived from an EMBL/GenBank/DDBJ whole genome shotgun (WGS) entry which is preliminary data.</text>
</comment>
<gene>
    <name evidence="4" type="primary">czcR</name>
    <name evidence="4" type="ORF">TR69_WS6001000220</name>
</gene>
<evidence type="ECO:0000313" key="5">
    <source>
        <dbReference type="Proteomes" id="UP000070457"/>
    </source>
</evidence>
<feature type="domain" description="Response regulatory" evidence="3">
    <location>
        <begin position="4"/>
        <end position="118"/>
    </location>
</feature>
<feature type="modified residue" description="4-aspartylphosphate" evidence="2">
    <location>
        <position position="52"/>
    </location>
</feature>
<dbReference type="AlphaFoldDB" id="A0A136M0C2"/>